<gene>
    <name evidence="5" type="ORF">E5288_WYG007659</name>
</gene>
<name>A0A6B0RGS6_9CETA</name>
<dbReference type="EMBL" id="VBQZ03000036">
    <property type="protein sequence ID" value="MXQ87194.1"/>
    <property type="molecule type" value="Genomic_DNA"/>
</dbReference>
<keyword evidence="4" id="KW-0560">Oxidoreductase</keyword>
<keyword evidence="6" id="KW-1185">Reference proteome</keyword>
<evidence type="ECO:0000256" key="1">
    <source>
        <dbReference type="ARBA" id="ARBA00006484"/>
    </source>
</evidence>
<proteinExistence type="inferred from homology"/>
<accession>A0A6B0RGS6</accession>
<dbReference type="CDD" id="cd05351">
    <property type="entry name" value="XR_like_SDR_c"/>
    <property type="match status" value="1"/>
</dbReference>
<dbReference type="Pfam" id="PF13561">
    <property type="entry name" value="adh_short_C2"/>
    <property type="match status" value="1"/>
</dbReference>
<evidence type="ECO:0000256" key="2">
    <source>
        <dbReference type="ARBA" id="ARBA00011881"/>
    </source>
</evidence>
<evidence type="ECO:0008006" key="7">
    <source>
        <dbReference type="Google" id="ProtNLM"/>
    </source>
</evidence>
<evidence type="ECO:0000313" key="5">
    <source>
        <dbReference type="EMBL" id="MXQ87194.1"/>
    </source>
</evidence>
<comment type="similarity">
    <text evidence="1">Belongs to the short-chain dehydrogenases/reductases (SDR) family.</text>
</comment>
<dbReference type="PANTHER" id="PTHR44252:SF1">
    <property type="entry name" value="CARBONYL REDUCTASE [NADPH] 2"/>
    <property type="match status" value="1"/>
</dbReference>
<dbReference type="PRINTS" id="PR00080">
    <property type="entry name" value="SDRFAMILY"/>
</dbReference>
<reference evidence="5" key="1">
    <citation type="submission" date="2019-10" db="EMBL/GenBank/DDBJ databases">
        <title>The sequence and de novo assembly of the wild yak genome.</title>
        <authorList>
            <person name="Liu Y."/>
        </authorList>
    </citation>
    <scope>NUCLEOTIDE SEQUENCE [LARGE SCALE GENOMIC DNA]</scope>
    <source>
        <strain evidence="5">WY2019</strain>
    </source>
</reference>
<evidence type="ECO:0000256" key="3">
    <source>
        <dbReference type="ARBA" id="ARBA00022857"/>
    </source>
</evidence>
<protein>
    <recommendedName>
        <fullName evidence="7">L-xylulose reductase</fullName>
    </recommendedName>
</protein>
<dbReference type="GO" id="GO:0005997">
    <property type="term" value="P:xylulose metabolic process"/>
    <property type="evidence" value="ECO:0007669"/>
    <property type="project" value="TreeGrafter"/>
</dbReference>
<dbReference type="InterPro" id="IPR020904">
    <property type="entry name" value="Sc_DH/Rdtase_CS"/>
</dbReference>
<dbReference type="Pfam" id="PF00106">
    <property type="entry name" value="adh_short"/>
    <property type="match status" value="2"/>
</dbReference>
<keyword evidence="3" id="KW-0521">NADP</keyword>
<dbReference type="InterPro" id="IPR036291">
    <property type="entry name" value="NAD(P)-bd_dom_sf"/>
</dbReference>
<evidence type="ECO:0000313" key="6">
    <source>
        <dbReference type="Proteomes" id="UP000322234"/>
    </source>
</evidence>
<dbReference type="FunFam" id="3.40.50.720:FF:000214">
    <property type="entry name" value="L-xylulose reductase"/>
    <property type="match status" value="3"/>
</dbReference>
<dbReference type="GO" id="GO:0050038">
    <property type="term" value="F:L-xylulose reductase (NADPH) activity"/>
    <property type="evidence" value="ECO:0007669"/>
    <property type="project" value="TreeGrafter"/>
</dbReference>
<dbReference type="InterPro" id="IPR002347">
    <property type="entry name" value="SDR_fam"/>
</dbReference>
<dbReference type="Gene3D" id="3.40.50.720">
    <property type="entry name" value="NAD(P)-binding Rossmann-like Domain"/>
    <property type="match status" value="3"/>
</dbReference>
<dbReference type="InterPro" id="IPR051737">
    <property type="entry name" value="L-xylulose/Carbonyl_redctase"/>
</dbReference>
<sequence>MQLNFSGLRALVTGAGKGIGRDTVKALYASGARVVAVSRTNADLVSLSKECPGIEPVCVDLGDWKATEKALGGVGPVDLLVNNAAVALMRPFLEVIKEDFDRSFSVNLRSAFQVSQIVARGMINRGVPGSIVNVSSMVAHVTFPNLAAYSATKGAMTMLTKSMAMDLGPYKIRVNSVNPTVVLTAMGQKVSADPEFSQKLKERHPLRKFAEVEDVVNSILFLLSGRSASTSGSGIGRSIVKALHAAGARVVAVSRTQADLDSLVRECPGVETVCVDLADWEATEQALGGVGPVDLLVNNAAVAFLQPFLEVTKEAYDMSFNVNLRAVIQVSQIVARGLIARGAPGVIVNVSSQASQRGLTNHSVYCSTKGALDTLTKVMAVELGPHKIRVNAVNPTVVMTPMGQAAWSDPQKAKAMLDRIPLGRFAGIGRSIVKALHAAGAQVVAVSRTQADLDSLVRECPGVETVCVDLADWEATEQALGGVGPVDLLVNNAAVAFLQPFLEVTKEAYDMSFNVNLRAVIQVSQIVARGLIARGAPGVIVNVSSQASQRGLTNHSVYCSTKGALDTLTKVMAVELGPHKIRVNAVNPTVVMTPMGQAAWSDPQKAKAMLDRIPLGRFAEVENVVDTILFLLSDRSSMTTGSTVPVDGGFLAT</sequence>
<dbReference type="GO" id="GO:0006006">
    <property type="term" value="P:glucose metabolic process"/>
    <property type="evidence" value="ECO:0007669"/>
    <property type="project" value="TreeGrafter"/>
</dbReference>
<evidence type="ECO:0000256" key="4">
    <source>
        <dbReference type="ARBA" id="ARBA00023002"/>
    </source>
</evidence>
<dbReference type="PANTHER" id="PTHR44252">
    <property type="entry name" value="D-ERYTHRULOSE REDUCTASE"/>
    <property type="match status" value="1"/>
</dbReference>
<dbReference type="PRINTS" id="PR00081">
    <property type="entry name" value="GDHRDH"/>
</dbReference>
<dbReference type="GO" id="GO:0004090">
    <property type="term" value="F:carbonyl reductase (NADPH) activity"/>
    <property type="evidence" value="ECO:0007669"/>
    <property type="project" value="TreeGrafter"/>
</dbReference>
<dbReference type="PROSITE" id="PS00061">
    <property type="entry name" value="ADH_SHORT"/>
    <property type="match status" value="3"/>
</dbReference>
<comment type="subunit">
    <text evidence="2">Homotetramer.</text>
</comment>
<dbReference type="SUPFAM" id="SSF51735">
    <property type="entry name" value="NAD(P)-binding Rossmann-fold domains"/>
    <property type="match status" value="3"/>
</dbReference>
<dbReference type="Proteomes" id="UP000322234">
    <property type="component" value="Unassembled WGS sequence"/>
</dbReference>
<dbReference type="AlphaFoldDB" id="A0A6B0RGS6"/>
<organism evidence="5 6">
    <name type="scientific">Bos mutus</name>
    <name type="common">wild yak</name>
    <dbReference type="NCBI Taxonomy" id="72004"/>
    <lineage>
        <taxon>Eukaryota</taxon>
        <taxon>Metazoa</taxon>
        <taxon>Chordata</taxon>
        <taxon>Craniata</taxon>
        <taxon>Vertebrata</taxon>
        <taxon>Euteleostomi</taxon>
        <taxon>Mammalia</taxon>
        <taxon>Eutheria</taxon>
        <taxon>Laurasiatheria</taxon>
        <taxon>Artiodactyla</taxon>
        <taxon>Ruminantia</taxon>
        <taxon>Pecora</taxon>
        <taxon>Bovidae</taxon>
        <taxon>Bovinae</taxon>
        <taxon>Bos</taxon>
    </lineage>
</organism>
<comment type="caution">
    <text evidence="5">The sequence shown here is derived from an EMBL/GenBank/DDBJ whole genome shotgun (WGS) entry which is preliminary data.</text>
</comment>